<name>A0A1E3NXK4_WICAA</name>
<proteinExistence type="predicted"/>
<protein>
    <submittedName>
        <fullName evidence="2">Uncharacterized protein</fullName>
    </submittedName>
</protein>
<gene>
    <name evidence="2" type="ORF">WICANDRAFT_80055</name>
</gene>
<dbReference type="EMBL" id="KV454212">
    <property type="protein sequence ID" value="ODQ57888.1"/>
    <property type="molecule type" value="Genomic_DNA"/>
</dbReference>
<dbReference type="AlphaFoldDB" id="A0A1E3NXK4"/>
<feature type="region of interest" description="Disordered" evidence="1">
    <location>
        <begin position="16"/>
        <end position="190"/>
    </location>
</feature>
<feature type="compositionally biased region" description="Polar residues" evidence="1">
    <location>
        <begin position="81"/>
        <end position="128"/>
    </location>
</feature>
<dbReference type="Proteomes" id="UP000094112">
    <property type="component" value="Unassembled WGS sequence"/>
</dbReference>
<evidence type="ECO:0000313" key="3">
    <source>
        <dbReference type="Proteomes" id="UP000094112"/>
    </source>
</evidence>
<evidence type="ECO:0000313" key="2">
    <source>
        <dbReference type="EMBL" id="ODQ57888.1"/>
    </source>
</evidence>
<keyword evidence="3" id="KW-1185">Reference proteome</keyword>
<feature type="compositionally biased region" description="Low complexity" evidence="1">
    <location>
        <begin position="20"/>
        <end position="51"/>
    </location>
</feature>
<accession>A0A1E3NXK4</accession>
<organism evidence="2 3">
    <name type="scientific">Wickerhamomyces anomalus (strain ATCC 58044 / CBS 1984 / NCYC 433 / NRRL Y-366-8)</name>
    <name type="common">Yeast</name>
    <name type="synonym">Hansenula anomala</name>
    <dbReference type="NCBI Taxonomy" id="683960"/>
    <lineage>
        <taxon>Eukaryota</taxon>
        <taxon>Fungi</taxon>
        <taxon>Dikarya</taxon>
        <taxon>Ascomycota</taxon>
        <taxon>Saccharomycotina</taxon>
        <taxon>Saccharomycetes</taxon>
        <taxon>Phaffomycetales</taxon>
        <taxon>Wickerhamomycetaceae</taxon>
        <taxon>Wickerhamomyces</taxon>
    </lineage>
</organism>
<dbReference type="RefSeq" id="XP_019037095.1">
    <property type="nucleotide sequence ID" value="XM_019184996.1"/>
</dbReference>
<evidence type="ECO:0000256" key="1">
    <source>
        <dbReference type="SAM" id="MobiDB-lite"/>
    </source>
</evidence>
<sequence>MASPFKKAKKLLKLEKFINKSSSKTSKVTKQSTPSESVTQNINTSSNNSNSDGKQQPEIAAPQISSNDAPSKIPSIPNPVSRATQTNSSPNPATTPEESKQNKPLTTKESIPSGNPSAAPKNVSSPTVPYSPRTYKESSNYLEKPNFPGSRFQTSPPPTSHDRLGAHPTTPYPSVTYPPTSQSSTTRSTEAFDPRQLIEIDLSNPDKPRLLIPKGEGITNEMISEIVCALQNEDDLSALVVIGNNTFIVCNAICL</sequence>
<feature type="compositionally biased region" description="Low complexity" evidence="1">
    <location>
        <begin position="168"/>
        <end position="189"/>
    </location>
</feature>
<reference evidence="2 3" key="1">
    <citation type="journal article" date="2016" name="Proc. Natl. Acad. Sci. U.S.A.">
        <title>Comparative genomics of biotechnologically important yeasts.</title>
        <authorList>
            <person name="Riley R."/>
            <person name="Haridas S."/>
            <person name="Wolfe K.H."/>
            <person name="Lopes M.R."/>
            <person name="Hittinger C.T."/>
            <person name="Goeker M."/>
            <person name="Salamov A.A."/>
            <person name="Wisecaver J.H."/>
            <person name="Long T.M."/>
            <person name="Calvey C.H."/>
            <person name="Aerts A.L."/>
            <person name="Barry K.W."/>
            <person name="Choi C."/>
            <person name="Clum A."/>
            <person name="Coughlan A.Y."/>
            <person name="Deshpande S."/>
            <person name="Douglass A.P."/>
            <person name="Hanson S.J."/>
            <person name="Klenk H.-P."/>
            <person name="LaButti K.M."/>
            <person name="Lapidus A."/>
            <person name="Lindquist E.A."/>
            <person name="Lipzen A.M."/>
            <person name="Meier-Kolthoff J.P."/>
            <person name="Ohm R.A."/>
            <person name="Otillar R.P."/>
            <person name="Pangilinan J.L."/>
            <person name="Peng Y."/>
            <person name="Rokas A."/>
            <person name="Rosa C.A."/>
            <person name="Scheuner C."/>
            <person name="Sibirny A.A."/>
            <person name="Slot J.C."/>
            <person name="Stielow J.B."/>
            <person name="Sun H."/>
            <person name="Kurtzman C.P."/>
            <person name="Blackwell M."/>
            <person name="Grigoriev I.V."/>
            <person name="Jeffries T.W."/>
        </authorList>
    </citation>
    <scope>NUCLEOTIDE SEQUENCE [LARGE SCALE GENOMIC DNA]</scope>
    <source>
        <strain evidence="3">ATCC 58044 / CBS 1984 / NCYC 433 / NRRL Y-366-8</strain>
    </source>
</reference>
<dbReference type="GeneID" id="30202242"/>